<proteinExistence type="predicted"/>
<sequence length="500" mass="55420">MKTEIDDAGQVIPNAHKHRSLEKDSDGKRGVCLADLWPEPDWKLWIEQGRPREVVAKLAAIYSGLATRPKGNSYSCSAQEWRTAFEEAAVLIRGLFERAGSMDDVARLSADLAATVGFDVRELQNLGLSDRRVQLFLALGRGSQRLRGPFKLTLRQSALARWLPELGWPENPQVFDLGIVPVEMTNDTWAVGRVEGKGYALLVENIPTRAEAVASALQHIAKGTGRVGASRADRVKQVERCGADHRQGKDITPDELMSVFGFRGIQFGESVGQAERQLWVNELYDSLHDLAGFLGLKPRWIGLKGLGLAVGARGAGKALAHYEPGLRCFNYTRKRGAGSVAHEWWHALDAYLVQWVNPTHFRLSDGYLSLHDWAFESATHPSAPLVLPALRAILGFTGRQGQAPQYLRDAWKIASMPRQGEYWYQRHEMIARAFEAYVQDGLAARNQISPYLVVGTSEQEMAEDDTDLRAYPVGEERKTINGHFDTLFAGLRAVAPAGTA</sequence>
<gene>
    <name evidence="2" type="ordered locus">Rpic12D_4772</name>
</gene>
<accession>C6BQG0</accession>
<dbReference type="HOGENOM" id="CLU_493178_0_0_4"/>
<protein>
    <recommendedName>
        <fullName evidence="1">Large polyvalent protein-associated domain-containing protein</fullName>
    </recommendedName>
</protein>
<organism evidence="2">
    <name type="scientific">Ralstonia pickettii (strain 12D)</name>
    <dbReference type="NCBI Taxonomy" id="428406"/>
    <lineage>
        <taxon>Bacteria</taxon>
        <taxon>Pseudomonadati</taxon>
        <taxon>Pseudomonadota</taxon>
        <taxon>Betaproteobacteria</taxon>
        <taxon>Burkholderiales</taxon>
        <taxon>Burkholderiaceae</taxon>
        <taxon>Ralstonia</taxon>
    </lineage>
</organism>
<reference evidence="2" key="1">
    <citation type="submission" date="2009-06" db="EMBL/GenBank/DDBJ databases">
        <title>Complete sequence plasmid 1 of Ralstonia pickettii 12D.</title>
        <authorList>
            <consortium name="US DOE Joint Genome Institute"/>
            <person name="Lucas S."/>
            <person name="Copeland A."/>
            <person name="Lapidus A."/>
            <person name="Glavina del Rio T."/>
            <person name="Dalin E."/>
            <person name="Tice H."/>
            <person name="Bruce D."/>
            <person name="Goodwin L."/>
            <person name="Pitluck S."/>
            <person name="Sims D."/>
            <person name="Meincke L."/>
            <person name="Brettin T."/>
            <person name="Detter J.C."/>
            <person name="Han C."/>
            <person name="Larimer F."/>
            <person name="Land M."/>
            <person name="Hauser L."/>
            <person name="Kyrpides N."/>
            <person name="Ovchinnikova G."/>
            <person name="Marsh T."/>
            <person name="Richardson P."/>
        </authorList>
    </citation>
    <scope>NUCLEOTIDE SEQUENCE [LARGE SCALE GENOMIC DNA]</scope>
    <source>
        <plasmid evidence="2">12D</plasmid>
        <plasmid evidence="2">pRp12D01</plasmid>
    </source>
</reference>
<dbReference type="InterPro" id="IPR041047">
    <property type="entry name" value="LPD1"/>
</dbReference>
<dbReference type="AlphaFoldDB" id="C6BQG0"/>
<feature type="domain" description="Large polyvalent protein-associated" evidence="1">
    <location>
        <begin position="418"/>
        <end position="492"/>
    </location>
</feature>
<dbReference type="KEGG" id="rpf:Rpic12D_4772"/>
<dbReference type="EMBL" id="CP001646">
    <property type="protein sequence ID" value="ACS66007.1"/>
    <property type="molecule type" value="Genomic_DNA"/>
</dbReference>
<geneLocation type="plasmid" evidence="2">
    <name>pRp12D01</name>
</geneLocation>
<name>C6BQG0_RALP1</name>
<evidence type="ECO:0000259" key="1">
    <source>
        <dbReference type="Pfam" id="PF18796"/>
    </source>
</evidence>
<keyword evidence="2" id="KW-0614">Plasmid</keyword>
<dbReference type="Pfam" id="PF18796">
    <property type="entry name" value="LPD1"/>
    <property type="match status" value="1"/>
</dbReference>
<evidence type="ECO:0000313" key="2">
    <source>
        <dbReference type="EMBL" id="ACS66007.1"/>
    </source>
</evidence>